<keyword evidence="2" id="KW-1185">Reference proteome</keyword>
<dbReference type="RefSeq" id="XP_001739570.1">
    <property type="nucleotide sequence ID" value="XM_001739518.1"/>
</dbReference>
<name>B0EN48_ENTDS</name>
<sequence>MTLRETSFYLSFIQQSRCYYASFHPKPRPNGGYYLIMQKFKTNAILFDTFDEDHSSQTFRLRAVDHQKRFQSLHLGIEPFSPNNLYLSSTHQPSIRFRLTNKKFECLIQHDSPHIGTTENITSSSVNDQFDVLGELYAGKQTKEGIMVVVNTAQHFLYKSNLSGIYGIGTYAVPFKPIHFISMINEIPNIDIIPGTVYFKACLHQNFEHSTLFKMEQGEIGVKFHVIWNNSPSMKTVSGDWWVKVLGNGEGGNDIVFCEEQEANEFCISGGRLEVIENGKIRKYIGLGEKRDDESFFLTTYPLDLLTFKLEVKIIRCIDNQEKTTLEV</sequence>
<dbReference type="OrthoDB" id="24680at2759"/>
<protein>
    <submittedName>
        <fullName evidence="1">Uncharacterized protein</fullName>
    </submittedName>
</protein>
<proteinExistence type="predicted"/>
<dbReference type="VEuPathDB" id="AmoebaDB:EDI_140390"/>
<dbReference type="AlphaFoldDB" id="B0EN48"/>
<organism evidence="2">
    <name type="scientific">Entamoeba dispar (strain ATCC PRA-260 / SAW760)</name>
    <dbReference type="NCBI Taxonomy" id="370354"/>
    <lineage>
        <taxon>Eukaryota</taxon>
        <taxon>Amoebozoa</taxon>
        <taxon>Evosea</taxon>
        <taxon>Archamoebae</taxon>
        <taxon>Mastigamoebida</taxon>
        <taxon>Entamoebidae</taxon>
        <taxon>Entamoeba</taxon>
    </lineage>
</organism>
<gene>
    <name evidence="1" type="ORF">EDI_140390</name>
</gene>
<dbReference type="GeneID" id="5884714"/>
<dbReference type="EMBL" id="DS550053">
    <property type="protein sequence ID" value="EDR24044.1"/>
    <property type="molecule type" value="Genomic_DNA"/>
</dbReference>
<dbReference type="OMA" id="YICFSEL"/>
<reference evidence="2" key="1">
    <citation type="submission" date="2007-12" db="EMBL/GenBank/DDBJ databases">
        <title>Annotation of Entamoeba dispar SAW760.</title>
        <authorList>
            <person name="Lorenzi H."/>
            <person name="Inman J."/>
            <person name="Schobel S."/>
            <person name="Amedeo P."/>
            <person name="Caler E."/>
        </authorList>
    </citation>
    <scope>NUCLEOTIDE SEQUENCE [LARGE SCALE GENOMIC DNA]</scope>
    <source>
        <strain evidence="2">ATCC PRA-260 / SAW760</strain>
    </source>
</reference>
<evidence type="ECO:0000313" key="1">
    <source>
        <dbReference type="EMBL" id="EDR24044.1"/>
    </source>
</evidence>
<dbReference type="Proteomes" id="UP000008076">
    <property type="component" value="Unassembled WGS sequence"/>
</dbReference>
<accession>B0EN48</accession>
<evidence type="ECO:0000313" key="2">
    <source>
        <dbReference type="Proteomes" id="UP000008076"/>
    </source>
</evidence>
<dbReference type="eggNOG" id="ENOG502R90W">
    <property type="taxonomic scope" value="Eukaryota"/>
</dbReference>
<dbReference type="KEGG" id="edi:EDI_140390"/>